<dbReference type="RefSeq" id="WP_007318839.1">
    <property type="nucleotide sequence ID" value="NZ_BAEH01000088.1"/>
</dbReference>
<evidence type="ECO:0000259" key="5">
    <source>
        <dbReference type="Pfam" id="PF01593"/>
    </source>
</evidence>
<evidence type="ECO:0000256" key="1">
    <source>
        <dbReference type="ARBA" id="ARBA00001974"/>
    </source>
</evidence>
<evidence type="ECO:0000256" key="4">
    <source>
        <dbReference type="PIRSR" id="PIRSR601613-1"/>
    </source>
</evidence>
<comment type="cofactor">
    <cofactor evidence="1">
        <name>FAD</name>
        <dbReference type="ChEBI" id="CHEBI:57692"/>
    </cofactor>
</comment>
<dbReference type="InterPro" id="IPR036188">
    <property type="entry name" value="FAD/NAD-bd_sf"/>
</dbReference>
<keyword evidence="7" id="KW-1185">Reference proteome</keyword>
<dbReference type="Pfam" id="PF01593">
    <property type="entry name" value="Amino_oxidase"/>
    <property type="match status" value="1"/>
</dbReference>
<protein>
    <submittedName>
        <fullName evidence="6">Putrescine oxidase</fullName>
    </submittedName>
</protein>
<accession>H0R353</accession>
<dbReference type="InterPro" id="IPR002937">
    <property type="entry name" value="Amino_oxidase"/>
</dbReference>
<feature type="binding site" evidence="4">
    <location>
        <position position="341"/>
    </location>
    <ligand>
        <name>substrate</name>
    </ligand>
</feature>
<feature type="domain" description="Amine oxidase" evidence="5">
    <location>
        <begin position="16"/>
        <end position="447"/>
    </location>
</feature>
<reference evidence="6 7" key="1">
    <citation type="submission" date="2011-12" db="EMBL/GenBank/DDBJ databases">
        <title>Whole genome shotgun sequence of Gordonia effusa NBRC 100432.</title>
        <authorList>
            <person name="Yoshida I."/>
            <person name="Takarada H."/>
            <person name="Hosoyama A."/>
            <person name="Tsuchikane K."/>
            <person name="Katsumata H."/>
            <person name="Yamazaki S."/>
            <person name="Fujita N."/>
        </authorList>
    </citation>
    <scope>NUCLEOTIDE SEQUENCE [LARGE SCALE GENOMIC DNA]</scope>
    <source>
        <strain evidence="6 7">NBRC 100432</strain>
    </source>
</reference>
<keyword evidence="3" id="KW-0560">Oxidoreductase</keyword>
<dbReference type="EMBL" id="BAEH01000088">
    <property type="protein sequence ID" value="GAB19504.1"/>
    <property type="molecule type" value="Genomic_DNA"/>
</dbReference>
<sequence>MPTLIRDVAIVGAGPSGLTAAHELTKAGLSVVVLEARDRVGGRTWTDVVDGATLEIGGQWVSPDQTALQTLLDELGLETFPRYRDGSSVYVAPDGERTVYDGDDFPVSEKTIAEMNRLVALLDELVAEIGADEPWAHPRATELDSVSFRRWLEDQTHDVEAIDNISLFVAGGMLTKPAHAFSTLQAVLMAASAGSFSNLVDEDFILDRRVIGGMQAVSQRLAQRLADDVILGAPVRTVRWAENEVTVVAEGDVEVKARKVILAVPPNLYTRVSFDPPLPRRQHQMHQHQSLGLVIKVHAVYDTPFWREDGLSGTGFSGSELVQEVYDNTNYEDSRGTLVGFVSDEKADRMFELSAADRKAAILESMARFLGPKTLEPVVYYESDWGAEEWTRGAYAASFDLGGLSRYGKDQRTPVGPIHFSCSDIAGAGYQHVDGAVRMGMSTANDIASQLSQRSATS</sequence>
<dbReference type="eggNOG" id="COG1231">
    <property type="taxonomic scope" value="Bacteria"/>
</dbReference>
<gene>
    <name evidence="6" type="primary">puo</name>
    <name evidence="6" type="ORF">GOEFS_088_00150</name>
</gene>
<dbReference type="AlphaFoldDB" id="H0R353"/>
<dbReference type="PANTHER" id="PTHR43563:SF1">
    <property type="entry name" value="AMINE OXIDASE [FLAVIN-CONTAINING] B"/>
    <property type="match status" value="1"/>
</dbReference>
<evidence type="ECO:0000313" key="6">
    <source>
        <dbReference type="EMBL" id="GAB19504.1"/>
    </source>
</evidence>
<evidence type="ECO:0000313" key="7">
    <source>
        <dbReference type="Proteomes" id="UP000035034"/>
    </source>
</evidence>
<feature type="binding site" evidence="4">
    <location>
        <position position="235"/>
    </location>
    <ligand>
        <name>FAD</name>
        <dbReference type="ChEBI" id="CHEBI:57692"/>
    </ligand>
</feature>
<organism evidence="6 7">
    <name type="scientific">Gordonia effusa NBRC 100432</name>
    <dbReference type="NCBI Taxonomy" id="1077974"/>
    <lineage>
        <taxon>Bacteria</taxon>
        <taxon>Bacillati</taxon>
        <taxon>Actinomycetota</taxon>
        <taxon>Actinomycetes</taxon>
        <taxon>Mycobacteriales</taxon>
        <taxon>Gordoniaceae</taxon>
        <taxon>Gordonia</taxon>
    </lineage>
</organism>
<dbReference type="Gene3D" id="3.50.50.60">
    <property type="entry name" value="FAD/NAD(P)-binding domain"/>
    <property type="match status" value="1"/>
</dbReference>
<proteinExistence type="inferred from homology"/>
<comment type="similarity">
    <text evidence="2">Belongs to the flavin monoamine oxidase family.</text>
</comment>
<dbReference type="SUPFAM" id="SSF51905">
    <property type="entry name" value="FAD/NAD(P)-binding domain"/>
    <property type="match status" value="1"/>
</dbReference>
<dbReference type="OrthoDB" id="337830at2"/>
<feature type="binding site" evidence="4">
    <location>
        <begin position="35"/>
        <end position="36"/>
    </location>
    <ligand>
        <name>FAD</name>
        <dbReference type="ChEBI" id="CHEBI:57692"/>
    </ligand>
</feature>
<dbReference type="GO" id="GO:0016491">
    <property type="term" value="F:oxidoreductase activity"/>
    <property type="evidence" value="ECO:0007669"/>
    <property type="project" value="UniProtKB-KW"/>
</dbReference>
<dbReference type="PANTHER" id="PTHR43563">
    <property type="entry name" value="AMINE OXIDASE"/>
    <property type="match status" value="1"/>
</dbReference>
<dbReference type="PRINTS" id="PR00757">
    <property type="entry name" value="AMINEOXDASEF"/>
</dbReference>
<dbReference type="STRING" id="1077974.GOEFS_088_00150"/>
<name>H0R353_9ACTN</name>
<dbReference type="InterPro" id="IPR001613">
    <property type="entry name" value="Flavin_amine_oxidase"/>
</dbReference>
<dbReference type="InterPro" id="IPR050703">
    <property type="entry name" value="Flavin_MAO"/>
</dbReference>
<evidence type="ECO:0000256" key="2">
    <source>
        <dbReference type="ARBA" id="ARBA00005995"/>
    </source>
</evidence>
<comment type="caution">
    <text evidence="6">The sequence shown here is derived from an EMBL/GenBank/DDBJ whole genome shotgun (WGS) entry which is preliminary data.</text>
</comment>
<feature type="binding site" evidence="4">
    <location>
        <position position="16"/>
    </location>
    <ligand>
        <name>FAD</name>
        <dbReference type="ChEBI" id="CHEBI:57692"/>
    </ligand>
</feature>
<dbReference type="SUPFAM" id="SSF54373">
    <property type="entry name" value="FAD-linked reductases, C-terminal domain"/>
    <property type="match status" value="1"/>
</dbReference>
<evidence type="ECO:0000256" key="3">
    <source>
        <dbReference type="ARBA" id="ARBA00023002"/>
    </source>
</evidence>
<dbReference type="Proteomes" id="UP000035034">
    <property type="component" value="Unassembled WGS sequence"/>
</dbReference>